<evidence type="ECO:0008006" key="12">
    <source>
        <dbReference type="Google" id="ProtNLM"/>
    </source>
</evidence>
<dbReference type="EMBL" id="JAFCIX010000580">
    <property type="protein sequence ID" value="KAH6585547.1"/>
    <property type="molecule type" value="Genomic_DNA"/>
</dbReference>
<feature type="transmembrane region" description="Helical" evidence="7">
    <location>
        <begin position="642"/>
        <end position="667"/>
    </location>
</feature>
<dbReference type="InterPro" id="IPR024528">
    <property type="entry name" value="ThrE_2"/>
</dbReference>
<evidence type="ECO:0000256" key="2">
    <source>
        <dbReference type="ARBA" id="ARBA00022692"/>
    </source>
</evidence>
<evidence type="ECO:0000313" key="11">
    <source>
        <dbReference type="Proteomes" id="UP001648503"/>
    </source>
</evidence>
<feature type="transmembrane region" description="Helical" evidence="7">
    <location>
        <begin position="491"/>
        <end position="512"/>
    </location>
</feature>
<keyword evidence="3 7" id="KW-1133">Transmembrane helix</keyword>
<feature type="transmembrane region" description="Helical" evidence="7">
    <location>
        <begin position="458"/>
        <end position="479"/>
    </location>
</feature>
<feature type="region of interest" description="Disordered" evidence="6">
    <location>
        <begin position="1"/>
        <end position="40"/>
    </location>
</feature>
<feature type="compositionally biased region" description="Low complexity" evidence="6">
    <location>
        <begin position="92"/>
        <end position="105"/>
    </location>
</feature>
<comment type="caution">
    <text evidence="10">The sequence shown here is derived from an EMBL/GenBank/DDBJ whole genome shotgun (WGS) entry which is preliminary data.</text>
</comment>
<feature type="compositionally biased region" description="Polar residues" evidence="6">
    <location>
        <begin position="82"/>
        <end position="91"/>
    </location>
</feature>
<feature type="transmembrane region" description="Helical" evidence="7">
    <location>
        <begin position="618"/>
        <end position="635"/>
    </location>
</feature>
<feature type="transmembrane region" description="Helical" evidence="7">
    <location>
        <begin position="433"/>
        <end position="451"/>
    </location>
</feature>
<evidence type="ECO:0000256" key="1">
    <source>
        <dbReference type="ARBA" id="ARBA00004141"/>
    </source>
</evidence>
<evidence type="ECO:0000256" key="4">
    <source>
        <dbReference type="ARBA" id="ARBA00023136"/>
    </source>
</evidence>
<feature type="domain" description="Threonine/serine exporter-like N-terminal" evidence="8">
    <location>
        <begin position="302"/>
        <end position="544"/>
    </location>
</feature>
<evidence type="ECO:0000259" key="8">
    <source>
        <dbReference type="Pfam" id="PF06738"/>
    </source>
</evidence>
<feature type="transmembrane region" description="Helical" evidence="7">
    <location>
        <begin position="564"/>
        <end position="582"/>
    </location>
</feature>
<feature type="transmembrane region" description="Helical" evidence="7">
    <location>
        <begin position="589"/>
        <end position="606"/>
    </location>
</feature>
<keyword evidence="4 7" id="KW-0472">Membrane</keyword>
<dbReference type="Pfam" id="PF12821">
    <property type="entry name" value="ThrE_2"/>
    <property type="match status" value="1"/>
</dbReference>
<keyword evidence="2 7" id="KW-0812">Transmembrane</keyword>
<dbReference type="PANTHER" id="PTHR31082">
    <property type="entry name" value="PHEROMONE-REGULATED MEMBRANE PROTEIN 10"/>
    <property type="match status" value="1"/>
</dbReference>
<evidence type="ECO:0000259" key="9">
    <source>
        <dbReference type="Pfam" id="PF12821"/>
    </source>
</evidence>
<evidence type="ECO:0000256" key="3">
    <source>
        <dbReference type="ARBA" id="ARBA00022989"/>
    </source>
</evidence>
<evidence type="ECO:0000313" key="10">
    <source>
        <dbReference type="EMBL" id="KAH6585547.1"/>
    </source>
</evidence>
<dbReference type="InterPro" id="IPR051361">
    <property type="entry name" value="ThrE/Ser_Exporter"/>
</dbReference>
<dbReference type="Proteomes" id="UP001648503">
    <property type="component" value="Unassembled WGS sequence"/>
</dbReference>
<dbReference type="Pfam" id="PF06738">
    <property type="entry name" value="ThrE"/>
    <property type="match status" value="1"/>
</dbReference>
<feature type="compositionally biased region" description="Low complexity" evidence="6">
    <location>
        <begin position="224"/>
        <end position="233"/>
    </location>
</feature>
<evidence type="ECO:0000256" key="5">
    <source>
        <dbReference type="ARBA" id="ARBA00034125"/>
    </source>
</evidence>
<name>A0ABQ8ERS5_9FUNG</name>
<evidence type="ECO:0000256" key="6">
    <source>
        <dbReference type="SAM" id="MobiDB-lite"/>
    </source>
</evidence>
<feature type="transmembrane region" description="Helical" evidence="7">
    <location>
        <begin position="332"/>
        <end position="350"/>
    </location>
</feature>
<organism evidence="10 11">
    <name type="scientific">Batrachochytrium salamandrivorans</name>
    <dbReference type="NCBI Taxonomy" id="1357716"/>
    <lineage>
        <taxon>Eukaryota</taxon>
        <taxon>Fungi</taxon>
        <taxon>Fungi incertae sedis</taxon>
        <taxon>Chytridiomycota</taxon>
        <taxon>Chytridiomycota incertae sedis</taxon>
        <taxon>Chytridiomycetes</taxon>
        <taxon>Rhizophydiales</taxon>
        <taxon>Rhizophydiales incertae sedis</taxon>
        <taxon>Batrachochytrium</taxon>
    </lineage>
</organism>
<feature type="region of interest" description="Disordered" evidence="6">
    <location>
        <begin position="212"/>
        <end position="254"/>
    </location>
</feature>
<keyword evidence="11" id="KW-1185">Reference proteome</keyword>
<sequence length="712" mass="76427">MGSDNQASVDDPSAAHPSSLHSVLVLPPTPTSTKMTKPVLDPSPIVAATPPISEGSHIVSVLVAGLSNVSFAPTPIASGSATGINTKTSPTASPRIEPISRPSSPAPILTTAPASLPNQVHRKGLRPYVGNARWAPVTDISPLALGVPLVNPTRALPSHPQPVLYVTPKLSNEATAILFDPNPEASSRSLPAASVSSHSARPNLMKLFAPPLSYESDSEDDTDLSSASSQSSRRGQKKKRRDSTTPARTSISGIKMTESTSNLSLANIAASIQSYQRKRNALDNGSYMDVYGDREEFEQKRDFMTLLARSMVEYGVPIHRFEYHLEAVSTSLGVESTFIVLAGLILISFAQKGRAPETHLIRCTPGYQMGKLSLTNELCFELVHGGTPVHQAQTRLMKIRSLEDSAAWKTMLTYPIIAFFICIIGFNGRWLDATLAAVASTPVAILSYLGGRYPGVTYLVEFLSTLFVTVIGNSLLYAVQTPDSCLSIQKIVFSGVAILLPGLQLTTAIIEISTRNLISGTVRLFLALFIAMLLGFGFSIGLKLTSGFSTPEPGPDCILHPINVLWFILLFPPLAIAIGYQFQARKSQYIIMVFTPAVGFAFLHFLSQVPLLSDKIEIVTIISALSIGLISNIYARITRDVAIAPILAGILLLVPGAVGVRSTLGFISHDTLGGTEVAFQMLLIGLCITIGLFVATLTVWPIRGPRMKYITV</sequence>
<feature type="transmembrane region" description="Helical" evidence="7">
    <location>
        <begin position="679"/>
        <end position="700"/>
    </location>
</feature>
<dbReference type="PANTHER" id="PTHR31082:SF4">
    <property type="entry name" value="PHEROMONE-REGULATED MEMBRANE PROTEIN 10"/>
    <property type="match status" value="1"/>
</dbReference>
<feature type="compositionally biased region" description="Polar residues" evidence="6">
    <location>
        <begin position="244"/>
        <end position="254"/>
    </location>
</feature>
<reference evidence="10 11" key="1">
    <citation type="submission" date="2021-02" db="EMBL/GenBank/DDBJ databases">
        <title>Variation within the Batrachochytrium salamandrivorans European outbreak.</title>
        <authorList>
            <person name="Kelly M."/>
            <person name="Pasmans F."/>
            <person name="Shea T.P."/>
            <person name="Munoz J.F."/>
            <person name="Carranza S."/>
            <person name="Cuomo C.A."/>
            <person name="Martel A."/>
        </authorList>
    </citation>
    <scope>NUCLEOTIDE SEQUENCE [LARGE SCALE GENOMIC DNA]</scope>
    <source>
        <strain evidence="10 11">AMFP18/2</strain>
    </source>
</reference>
<comment type="similarity">
    <text evidence="5">Belongs to the ThrE exporter (TC 2.A.79) family.</text>
</comment>
<comment type="subcellular location">
    <subcellularLocation>
        <location evidence="1">Membrane</location>
        <topology evidence="1">Multi-pass membrane protein</topology>
    </subcellularLocation>
</comment>
<proteinExistence type="inferred from homology"/>
<evidence type="ECO:0000256" key="7">
    <source>
        <dbReference type="SAM" id="Phobius"/>
    </source>
</evidence>
<gene>
    <name evidence="10" type="ORF">BASA50_001156</name>
</gene>
<feature type="region of interest" description="Disordered" evidence="6">
    <location>
        <begin position="82"/>
        <end position="105"/>
    </location>
</feature>
<protein>
    <recommendedName>
        <fullName evidence="12">Threonine/serine exporter-like N-terminal domain-containing protein</fullName>
    </recommendedName>
</protein>
<dbReference type="InterPro" id="IPR010619">
    <property type="entry name" value="ThrE-like_N"/>
</dbReference>
<feature type="domain" description="Threonine/Serine exporter ThrE" evidence="9">
    <location>
        <begin position="575"/>
        <end position="697"/>
    </location>
</feature>
<feature type="transmembrane region" description="Helical" evidence="7">
    <location>
        <begin position="406"/>
        <end position="427"/>
    </location>
</feature>
<feature type="transmembrane region" description="Helical" evidence="7">
    <location>
        <begin position="524"/>
        <end position="544"/>
    </location>
</feature>
<accession>A0ABQ8ERS5</accession>